<reference evidence="2" key="1">
    <citation type="journal article" date="2020" name="mSystems">
        <title>Genome- and Community-Level Interaction Insights into Carbon Utilization and Element Cycling Functions of Hydrothermarchaeota in Hydrothermal Sediment.</title>
        <authorList>
            <person name="Zhou Z."/>
            <person name="Liu Y."/>
            <person name="Xu W."/>
            <person name="Pan J."/>
            <person name="Luo Z.H."/>
            <person name="Li M."/>
        </authorList>
    </citation>
    <scope>NUCLEOTIDE SEQUENCE [LARGE SCALE GENOMIC DNA]</scope>
    <source>
        <strain evidence="2">SpSt-339</strain>
    </source>
</reference>
<protein>
    <submittedName>
        <fullName evidence="2">Toll/interleukin-1 receptor domain-containing protein</fullName>
    </submittedName>
</protein>
<feature type="domain" description="TIR" evidence="1">
    <location>
        <begin position="10"/>
        <end position="143"/>
    </location>
</feature>
<organism evidence="2">
    <name type="scientific">Schlesneria paludicola</name>
    <dbReference type="NCBI Taxonomy" id="360056"/>
    <lineage>
        <taxon>Bacteria</taxon>
        <taxon>Pseudomonadati</taxon>
        <taxon>Planctomycetota</taxon>
        <taxon>Planctomycetia</taxon>
        <taxon>Planctomycetales</taxon>
        <taxon>Planctomycetaceae</taxon>
        <taxon>Schlesneria</taxon>
    </lineage>
</organism>
<gene>
    <name evidence="2" type="ORF">ENQ76_05715</name>
</gene>
<dbReference type="AlphaFoldDB" id="A0A7C2P085"/>
<dbReference type="Pfam" id="PF13676">
    <property type="entry name" value="TIR_2"/>
    <property type="match status" value="1"/>
</dbReference>
<dbReference type="SUPFAM" id="SSF52200">
    <property type="entry name" value="Toll/Interleukin receptor TIR domain"/>
    <property type="match status" value="1"/>
</dbReference>
<name>A0A7C2P085_9PLAN</name>
<keyword evidence="2" id="KW-0675">Receptor</keyword>
<dbReference type="GO" id="GO:0007165">
    <property type="term" value="P:signal transduction"/>
    <property type="evidence" value="ECO:0007669"/>
    <property type="project" value="InterPro"/>
</dbReference>
<dbReference type="InterPro" id="IPR000157">
    <property type="entry name" value="TIR_dom"/>
</dbReference>
<accession>A0A7C2P085</accession>
<dbReference type="Gene3D" id="3.40.50.10140">
    <property type="entry name" value="Toll/interleukin-1 receptor homology (TIR) domain"/>
    <property type="match status" value="1"/>
</dbReference>
<evidence type="ECO:0000259" key="1">
    <source>
        <dbReference type="PROSITE" id="PS50104"/>
    </source>
</evidence>
<evidence type="ECO:0000313" key="2">
    <source>
        <dbReference type="EMBL" id="HEN14952.1"/>
    </source>
</evidence>
<proteinExistence type="predicted"/>
<sequence length="150" mass="17066">MPKTRSSRAGRRHVFISHSSVDTWVAQQIAREVKACGAVPFLDENDIDVGAEFEERLLESLSVAHELVVLLTPWALLRPYVWAEIGAAWGRRIPIVVLLHGLTIAELQSKPEIPLLIKKRSFISLNEVDTYLKELRTRVREHARKRRPGA</sequence>
<dbReference type="InterPro" id="IPR035897">
    <property type="entry name" value="Toll_tir_struct_dom_sf"/>
</dbReference>
<dbReference type="EMBL" id="DSOK01000169">
    <property type="protein sequence ID" value="HEN14952.1"/>
    <property type="molecule type" value="Genomic_DNA"/>
</dbReference>
<dbReference type="PROSITE" id="PS50104">
    <property type="entry name" value="TIR"/>
    <property type="match status" value="1"/>
</dbReference>
<comment type="caution">
    <text evidence="2">The sequence shown here is derived from an EMBL/GenBank/DDBJ whole genome shotgun (WGS) entry which is preliminary data.</text>
</comment>